<name>A0A9W7CLM0_9STRA</name>
<keyword evidence="2" id="KW-1185">Reference proteome</keyword>
<organism evidence="1 2">
    <name type="scientific">Phytophthora fragariaefolia</name>
    <dbReference type="NCBI Taxonomy" id="1490495"/>
    <lineage>
        <taxon>Eukaryota</taxon>
        <taxon>Sar</taxon>
        <taxon>Stramenopiles</taxon>
        <taxon>Oomycota</taxon>
        <taxon>Peronosporomycetes</taxon>
        <taxon>Peronosporales</taxon>
        <taxon>Peronosporaceae</taxon>
        <taxon>Phytophthora</taxon>
    </lineage>
</organism>
<dbReference type="Proteomes" id="UP001165121">
    <property type="component" value="Unassembled WGS sequence"/>
</dbReference>
<accession>A0A9W7CLM0</accession>
<protein>
    <submittedName>
        <fullName evidence="1">Unnamed protein product</fullName>
    </submittedName>
</protein>
<dbReference type="EMBL" id="BSXT01000870">
    <property type="protein sequence ID" value="GMF35428.1"/>
    <property type="molecule type" value="Genomic_DNA"/>
</dbReference>
<dbReference type="AlphaFoldDB" id="A0A9W7CLM0"/>
<evidence type="ECO:0000313" key="2">
    <source>
        <dbReference type="Proteomes" id="UP001165121"/>
    </source>
</evidence>
<sequence>MFLMRGYIFLSVPNSNFPTVNQAVDLTDAAHKGMAVIKDLEDAGAEDAVIEEALQELIPLIAKCVAEMNKAATST</sequence>
<evidence type="ECO:0000313" key="1">
    <source>
        <dbReference type="EMBL" id="GMF35428.1"/>
    </source>
</evidence>
<comment type="caution">
    <text evidence="1">The sequence shown here is derived from an EMBL/GenBank/DDBJ whole genome shotgun (WGS) entry which is preliminary data.</text>
</comment>
<proteinExistence type="predicted"/>
<gene>
    <name evidence="1" type="ORF">Pfra01_000937500</name>
</gene>
<reference evidence="1" key="1">
    <citation type="submission" date="2023-04" db="EMBL/GenBank/DDBJ databases">
        <title>Phytophthora fragariaefolia NBRC 109709.</title>
        <authorList>
            <person name="Ichikawa N."/>
            <person name="Sato H."/>
            <person name="Tonouchi N."/>
        </authorList>
    </citation>
    <scope>NUCLEOTIDE SEQUENCE</scope>
    <source>
        <strain evidence="1">NBRC 109709</strain>
    </source>
</reference>